<dbReference type="SUPFAM" id="SSF56420">
    <property type="entry name" value="Peptide deformylase"/>
    <property type="match status" value="1"/>
</dbReference>
<dbReference type="AlphaFoldDB" id="A0A1I0XPN9"/>
<dbReference type="EC" id="3.5.1.88" evidence="6"/>
<evidence type="ECO:0000256" key="2">
    <source>
        <dbReference type="ARBA" id="ARBA00022723"/>
    </source>
</evidence>
<dbReference type="Pfam" id="PF01327">
    <property type="entry name" value="Pep_deformylase"/>
    <property type="match status" value="1"/>
</dbReference>
<dbReference type="RefSeq" id="WP_239078963.1">
    <property type="nucleotide sequence ID" value="NZ_BONM01000025.1"/>
</dbReference>
<dbReference type="FunFam" id="3.90.45.10:FF:000003">
    <property type="entry name" value="Peptide deformylase"/>
    <property type="match status" value="1"/>
</dbReference>
<dbReference type="PRINTS" id="PR01576">
    <property type="entry name" value="PDEFORMYLASE"/>
</dbReference>
<dbReference type="GO" id="GO:0006412">
    <property type="term" value="P:translation"/>
    <property type="evidence" value="ECO:0007669"/>
    <property type="project" value="UniProtKB-UniRule"/>
</dbReference>
<dbReference type="PANTHER" id="PTHR10458">
    <property type="entry name" value="PEPTIDE DEFORMYLASE"/>
    <property type="match status" value="1"/>
</dbReference>
<evidence type="ECO:0000256" key="5">
    <source>
        <dbReference type="ARBA" id="ARBA00023004"/>
    </source>
</evidence>
<dbReference type="STRING" id="988821.SAMN05421867_105204"/>
<feature type="active site" evidence="6">
    <location>
        <position position="182"/>
    </location>
</feature>
<name>A0A1I0XPN9_9CELL</name>
<comment type="cofactor">
    <cofactor evidence="6">
        <name>Fe(2+)</name>
        <dbReference type="ChEBI" id="CHEBI:29033"/>
    </cofactor>
    <text evidence="6">Binds 1 Fe(2+) ion.</text>
</comment>
<evidence type="ECO:0000256" key="3">
    <source>
        <dbReference type="ARBA" id="ARBA00022801"/>
    </source>
</evidence>
<keyword evidence="5 6" id="KW-0408">Iron</keyword>
<evidence type="ECO:0000256" key="4">
    <source>
        <dbReference type="ARBA" id="ARBA00022917"/>
    </source>
</evidence>
<dbReference type="Gene3D" id="3.90.45.10">
    <property type="entry name" value="Peptide deformylase"/>
    <property type="match status" value="1"/>
</dbReference>
<keyword evidence="2 6" id="KW-0479">Metal-binding</keyword>
<evidence type="ECO:0000256" key="6">
    <source>
        <dbReference type="HAMAP-Rule" id="MF_00163"/>
    </source>
</evidence>
<gene>
    <name evidence="6" type="primary">def</name>
    <name evidence="7" type="ORF">SAMN05421867_105204</name>
</gene>
<keyword evidence="3 6" id="KW-0378">Hydrolase</keyword>
<comment type="catalytic activity">
    <reaction evidence="6">
        <text>N-terminal N-formyl-L-methionyl-[peptide] + H2O = N-terminal L-methionyl-[peptide] + formate</text>
        <dbReference type="Rhea" id="RHEA:24420"/>
        <dbReference type="Rhea" id="RHEA-COMP:10639"/>
        <dbReference type="Rhea" id="RHEA-COMP:10640"/>
        <dbReference type="ChEBI" id="CHEBI:15377"/>
        <dbReference type="ChEBI" id="CHEBI:15740"/>
        <dbReference type="ChEBI" id="CHEBI:49298"/>
        <dbReference type="ChEBI" id="CHEBI:64731"/>
        <dbReference type="EC" id="3.5.1.88"/>
    </reaction>
</comment>
<keyword evidence="4 6" id="KW-0648">Protein biosynthesis</keyword>
<reference evidence="7 8" key="1">
    <citation type="submission" date="2016-10" db="EMBL/GenBank/DDBJ databases">
        <authorList>
            <person name="de Groot N.N."/>
        </authorList>
    </citation>
    <scope>NUCLEOTIDE SEQUENCE [LARGE SCALE GENOMIC DNA]</scope>
    <source>
        <strain evidence="7 8">CGMCC 4.6945</strain>
    </source>
</reference>
<evidence type="ECO:0000313" key="7">
    <source>
        <dbReference type="EMBL" id="SFB02932.1"/>
    </source>
</evidence>
<dbReference type="NCBIfam" id="NF001159">
    <property type="entry name" value="PRK00150.1-3"/>
    <property type="match status" value="1"/>
</dbReference>
<evidence type="ECO:0000313" key="8">
    <source>
        <dbReference type="Proteomes" id="UP000199012"/>
    </source>
</evidence>
<dbReference type="GO" id="GO:0042586">
    <property type="term" value="F:peptide deformylase activity"/>
    <property type="evidence" value="ECO:0007669"/>
    <property type="project" value="UniProtKB-UniRule"/>
</dbReference>
<feature type="binding site" evidence="6">
    <location>
        <position position="185"/>
    </location>
    <ligand>
        <name>Fe cation</name>
        <dbReference type="ChEBI" id="CHEBI:24875"/>
    </ligand>
</feature>
<protein>
    <recommendedName>
        <fullName evidence="6">Peptide deformylase</fullName>
        <shortName evidence="6">PDF</shortName>
        <ecNumber evidence="6">3.5.1.88</ecNumber>
    </recommendedName>
    <alternativeName>
        <fullName evidence="6">Polypeptide deformylase</fullName>
    </alternativeName>
</protein>
<feature type="binding site" evidence="6">
    <location>
        <position position="181"/>
    </location>
    <ligand>
        <name>Fe cation</name>
        <dbReference type="ChEBI" id="CHEBI:24875"/>
    </ligand>
</feature>
<dbReference type="CDD" id="cd00487">
    <property type="entry name" value="Pep_deformylase"/>
    <property type="match status" value="1"/>
</dbReference>
<feature type="binding site" evidence="6">
    <location>
        <position position="139"/>
    </location>
    <ligand>
        <name>Fe cation</name>
        <dbReference type="ChEBI" id="CHEBI:24875"/>
    </ligand>
</feature>
<dbReference type="PANTHER" id="PTHR10458:SF2">
    <property type="entry name" value="PEPTIDE DEFORMYLASE, MITOCHONDRIAL"/>
    <property type="match status" value="1"/>
</dbReference>
<dbReference type="Proteomes" id="UP000199012">
    <property type="component" value="Unassembled WGS sequence"/>
</dbReference>
<comment type="function">
    <text evidence="6">Removes the formyl group from the N-terminal Met of newly synthesized proteins. Requires at least a dipeptide for an efficient rate of reaction. N-terminal L-methionine is a prerequisite for activity but the enzyme has broad specificity at other positions.</text>
</comment>
<dbReference type="InterPro" id="IPR023635">
    <property type="entry name" value="Peptide_deformylase"/>
</dbReference>
<keyword evidence="8" id="KW-1185">Reference proteome</keyword>
<dbReference type="EMBL" id="FOKA01000005">
    <property type="protein sequence ID" value="SFB02932.1"/>
    <property type="molecule type" value="Genomic_DNA"/>
</dbReference>
<accession>A0A1I0XPN9</accession>
<sequence length="234" mass="25115">MSAPGAPRAVGPSRDLVPVLREAVLRLLDRADDDGVVPIVQAGHPVLRAVAHRYDGWLADDELARLLDVLRATMRAAPGVGLAAPQVGLPVAVAVLADPGSPDPDVALVRERPVLAPRVLVNPRYEALDEERVGFYEGCLSVVGYQAVVARPRRVRLVGQDETGRALDEVVEGWPARIVQHETDHLHGTLYLDRAELRSLSTSDAQGARWAVPARPVEAARLLGFPLAGLDTDA</sequence>
<evidence type="ECO:0000256" key="1">
    <source>
        <dbReference type="ARBA" id="ARBA00010759"/>
    </source>
</evidence>
<dbReference type="HAMAP" id="MF_00163">
    <property type="entry name" value="Pep_deformylase"/>
    <property type="match status" value="1"/>
</dbReference>
<organism evidence="7 8">
    <name type="scientific">Cellulomonas marina</name>
    <dbReference type="NCBI Taxonomy" id="988821"/>
    <lineage>
        <taxon>Bacteria</taxon>
        <taxon>Bacillati</taxon>
        <taxon>Actinomycetota</taxon>
        <taxon>Actinomycetes</taxon>
        <taxon>Micrococcales</taxon>
        <taxon>Cellulomonadaceae</taxon>
        <taxon>Cellulomonas</taxon>
    </lineage>
</organism>
<dbReference type="InterPro" id="IPR036821">
    <property type="entry name" value="Peptide_deformylase_sf"/>
</dbReference>
<proteinExistence type="inferred from homology"/>
<dbReference type="GO" id="GO:0046872">
    <property type="term" value="F:metal ion binding"/>
    <property type="evidence" value="ECO:0007669"/>
    <property type="project" value="UniProtKB-KW"/>
</dbReference>
<comment type="similarity">
    <text evidence="1 6">Belongs to the polypeptide deformylase family.</text>
</comment>